<feature type="chain" id="PRO_5016300861" description="Secreted protein" evidence="1">
    <location>
        <begin position="32"/>
        <end position="91"/>
    </location>
</feature>
<gene>
    <name evidence="2" type="ORF">BO70DRAFT_230137</name>
</gene>
<dbReference type="VEuPathDB" id="FungiDB:BO70DRAFT_230137"/>
<comment type="caution">
    <text evidence="2">The sequence shown here is derived from an EMBL/GenBank/DDBJ whole genome shotgun (WGS) entry which is preliminary data.</text>
</comment>
<evidence type="ECO:0000256" key="1">
    <source>
        <dbReference type="SAM" id="SignalP"/>
    </source>
</evidence>
<name>A0A317WEP1_9EURO</name>
<evidence type="ECO:0000313" key="3">
    <source>
        <dbReference type="Proteomes" id="UP000247233"/>
    </source>
</evidence>
<feature type="signal peptide" evidence="1">
    <location>
        <begin position="1"/>
        <end position="31"/>
    </location>
</feature>
<keyword evidence="1" id="KW-0732">Signal</keyword>
<evidence type="ECO:0000313" key="2">
    <source>
        <dbReference type="EMBL" id="PWY84904.1"/>
    </source>
</evidence>
<proteinExistence type="predicted"/>
<dbReference type="AlphaFoldDB" id="A0A317WEP1"/>
<dbReference type="Proteomes" id="UP000247233">
    <property type="component" value="Unassembled WGS sequence"/>
</dbReference>
<dbReference type="GeneID" id="37061022"/>
<dbReference type="EMBL" id="MSFL01000009">
    <property type="protein sequence ID" value="PWY84904.1"/>
    <property type="molecule type" value="Genomic_DNA"/>
</dbReference>
<evidence type="ECO:0008006" key="4">
    <source>
        <dbReference type="Google" id="ProtNLM"/>
    </source>
</evidence>
<accession>A0A317WEP1</accession>
<reference evidence="2 3" key="1">
    <citation type="submission" date="2016-12" db="EMBL/GenBank/DDBJ databases">
        <title>The genomes of Aspergillus section Nigri reveals drivers in fungal speciation.</title>
        <authorList>
            <consortium name="DOE Joint Genome Institute"/>
            <person name="Vesth T.C."/>
            <person name="Nybo J."/>
            <person name="Theobald S."/>
            <person name="Brandl J."/>
            <person name="Frisvad J.C."/>
            <person name="Nielsen K.F."/>
            <person name="Lyhne E.K."/>
            <person name="Kogle M.E."/>
            <person name="Kuo A."/>
            <person name="Riley R."/>
            <person name="Clum A."/>
            <person name="Nolan M."/>
            <person name="Lipzen A."/>
            <person name="Salamov A."/>
            <person name="Henrissat B."/>
            <person name="Wiebenga A."/>
            <person name="De Vries R.P."/>
            <person name="Grigoriev I.V."/>
            <person name="Mortensen U.H."/>
            <person name="Andersen M.R."/>
            <person name="Baker S.E."/>
        </authorList>
    </citation>
    <scope>NUCLEOTIDE SEQUENCE [LARGE SCALE GENOMIC DNA]</scope>
    <source>
        <strain evidence="2 3">CBS 117.55</strain>
    </source>
</reference>
<keyword evidence="3" id="KW-1185">Reference proteome</keyword>
<sequence>MICAKISAGVGSLSFSLVSVSLSVCLSVCLSVGMCDWHCACACACACVIHVDLPTCSFSPYDSGWFMSVGTVSGSLLPFGVRHRPGLLLLI</sequence>
<organism evidence="2 3">
    <name type="scientific">Aspergillus heteromorphus CBS 117.55</name>
    <dbReference type="NCBI Taxonomy" id="1448321"/>
    <lineage>
        <taxon>Eukaryota</taxon>
        <taxon>Fungi</taxon>
        <taxon>Dikarya</taxon>
        <taxon>Ascomycota</taxon>
        <taxon>Pezizomycotina</taxon>
        <taxon>Eurotiomycetes</taxon>
        <taxon>Eurotiomycetidae</taxon>
        <taxon>Eurotiales</taxon>
        <taxon>Aspergillaceae</taxon>
        <taxon>Aspergillus</taxon>
        <taxon>Aspergillus subgen. Circumdati</taxon>
    </lineage>
</organism>
<dbReference type="RefSeq" id="XP_025400246.1">
    <property type="nucleotide sequence ID" value="XM_025538785.1"/>
</dbReference>
<protein>
    <recommendedName>
        <fullName evidence="4">Secreted protein</fullName>
    </recommendedName>
</protein>